<protein>
    <recommendedName>
        <fullName evidence="5">Alliinase C-terminal domain-containing protein</fullName>
    </recommendedName>
</protein>
<dbReference type="STRING" id="109376.A0A0D3CCP1"/>
<dbReference type="InterPro" id="IPR015424">
    <property type="entry name" value="PyrdxlP-dep_Trfase"/>
</dbReference>
<dbReference type="SUPFAM" id="SSF53383">
    <property type="entry name" value="PLP-dependent transferases"/>
    <property type="match status" value="1"/>
</dbReference>
<dbReference type="InterPro" id="IPR006948">
    <property type="entry name" value="Alliinase_C"/>
</dbReference>
<dbReference type="Gene3D" id="2.10.25.30">
    <property type="entry name" value="EGF-like, alliinase"/>
    <property type="match status" value="1"/>
</dbReference>
<dbReference type="Gene3D" id="3.90.1150.10">
    <property type="entry name" value="Aspartate Aminotransferase, domain 1"/>
    <property type="match status" value="1"/>
</dbReference>
<dbReference type="HOGENOM" id="CLU_036760_1_0_1"/>
<dbReference type="Gene3D" id="3.40.640.10">
    <property type="entry name" value="Type I PLP-dependent aspartate aminotransferase-like (Major domain)"/>
    <property type="match status" value="1"/>
</dbReference>
<comment type="similarity">
    <text evidence="2">Belongs to the alliinase family.</text>
</comment>
<keyword evidence="4" id="KW-0663">Pyridoxal phosphate</keyword>
<name>A0A0D3CCP1_BRAOL</name>
<dbReference type="Gramene" id="Bo5g039440.1">
    <property type="protein sequence ID" value="Bo5g039440.1"/>
    <property type="gene ID" value="Bo5g039440"/>
</dbReference>
<dbReference type="InterPro" id="IPR015421">
    <property type="entry name" value="PyrdxlP-dep_Trfase_major"/>
</dbReference>
<accession>A0A0D3CCP1</accession>
<keyword evidence="3" id="KW-0808">Transferase</keyword>
<dbReference type="GO" id="GO:0006520">
    <property type="term" value="P:amino acid metabolic process"/>
    <property type="evidence" value="ECO:0007669"/>
    <property type="project" value="TreeGrafter"/>
</dbReference>
<reference evidence="6 7" key="1">
    <citation type="journal article" date="2014" name="Genome Biol.">
        <title>Transcriptome and methylome profiling reveals relics of genome dominance in the mesopolyploid Brassica oleracea.</title>
        <authorList>
            <person name="Parkin I.A."/>
            <person name="Koh C."/>
            <person name="Tang H."/>
            <person name="Robinson S.J."/>
            <person name="Kagale S."/>
            <person name="Clarke W.E."/>
            <person name="Town C.D."/>
            <person name="Nixon J."/>
            <person name="Krishnakumar V."/>
            <person name="Bidwell S.L."/>
            <person name="Denoeud F."/>
            <person name="Belcram H."/>
            <person name="Links M.G."/>
            <person name="Just J."/>
            <person name="Clarke C."/>
            <person name="Bender T."/>
            <person name="Huebert T."/>
            <person name="Mason A.S."/>
            <person name="Pires J.C."/>
            <person name="Barker G."/>
            <person name="Moore J."/>
            <person name="Walley P.G."/>
            <person name="Manoli S."/>
            <person name="Batley J."/>
            <person name="Edwards D."/>
            <person name="Nelson M.N."/>
            <person name="Wang X."/>
            <person name="Paterson A.H."/>
            <person name="King G."/>
            <person name="Bancroft I."/>
            <person name="Chalhoub B."/>
            <person name="Sharpe A.G."/>
        </authorList>
    </citation>
    <scope>NUCLEOTIDE SEQUENCE</scope>
    <source>
        <strain evidence="6 7">cv. TO1000</strain>
    </source>
</reference>
<dbReference type="OMA" id="KGCELMS"/>
<evidence type="ECO:0000313" key="6">
    <source>
        <dbReference type="EnsemblPlants" id="Bo5g039440.1"/>
    </source>
</evidence>
<dbReference type="InterPro" id="IPR050478">
    <property type="entry name" value="Ethylene_sulfur-biosynth"/>
</dbReference>
<dbReference type="PANTHER" id="PTHR43795:SF75">
    <property type="entry name" value="GENOME ASSEMBLY, CHROMOSOME: A09"/>
    <property type="match status" value="1"/>
</dbReference>
<dbReference type="eggNOG" id="ENOG502QTGD">
    <property type="taxonomic scope" value="Eukaryota"/>
</dbReference>
<keyword evidence="7" id="KW-1185">Reference proteome</keyword>
<organism evidence="6 7">
    <name type="scientific">Brassica oleracea var. oleracea</name>
    <dbReference type="NCBI Taxonomy" id="109376"/>
    <lineage>
        <taxon>Eukaryota</taxon>
        <taxon>Viridiplantae</taxon>
        <taxon>Streptophyta</taxon>
        <taxon>Embryophyta</taxon>
        <taxon>Tracheophyta</taxon>
        <taxon>Spermatophyta</taxon>
        <taxon>Magnoliopsida</taxon>
        <taxon>eudicotyledons</taxon>
        <taxon>Gunneridae</taxon>
        <taxon>Pentapetalae</taxon>
        <taxon>rosids</taxon>
        <taxon>malvids</taxon>
        <taxon>Brassicales</taxon>
        <taxon>Brassicaceae</taxon>
        <taxon>Brassiceae</taxon>
        <taxon>Brassica</taxon>
    </lineage>
</organism>
<proteinExistence type="inferred from homology"/>
<dbReference type="GO" id="GO:0008483">
    <property type="term" value="F:transaminase activity"/>
    <property type="evidence" value="ECO:0007669"/>
    <property type="project" value="UniProtKB-KW"/>
</dbReference>
<keyword evidence="3" id="KW-0032">Aminotransferase</keyword>
<feature type="domain" description="Alliinase C-terminal" evidence="5">
    <location>
        <begin position="19"/>
        <end position="373"/>
    </location>
</feature>
<dbReference type="Pfam" id="PF04864">
    <property type="entry name" value="Alliinase_C"/>
    <property type="match status" value="1"/>
</dbReference>
<evidence type="ECO:0000256" key="4">
    <source>
        <dbReference type="ARBA" id="ARBA00022898"/>
    </source>
</evidence>
<dbReference type="InterPro" id="IPR037029">
    <property type="entry name" value="Alliinase_N_sf"/>
</dbReference>
<evidence type="ECO:0000256" key="1">
    <source>
        <dbReference type="ARBA" id="ARBA00001933"/>
    </source>
</evidence>
<dbReference type="CDD" id="cd00609">
    <property type="entry name" value="AAT_like"/>
    <property type="match status" value="1"/>
</dbReference>
<sequence>MFGFENMKISSSDATKPVINLDQGDPTALQEYWMSTKMKERCVVVIPGWELMSYFSDKTNVCWFLQQDLAEAIKALHCEIGNAATEERYIVVGNGSSQLCQAALFALSSLSEDKPLSIVAAVPYYSTYEEEASYVQSQLYKWEGDARTFNKPGPYIEMVTSPNNPDGTIREPVVNRGGKVIYDFAYYWPHYTPITHRQDHDIMLFTFSKIAGHAGSRIGWALVKDIEVAKKMVQYLTINSIGVSKESQIRATAILNELTKSCRIKSESFFEYGNEKVKSRWESLRWVVDKTGDKFTLPEYAQAVCNFFGKSSSTYPAFAWLRCNEDKDLEILLKEKYVLKRGGERCGCDKKYIRVDMLGPNKDFQNFLNRLLTINGSAASFVKMPKSDPNLCQTHNCNLLHKYFTSPQQWLSRKDSTSPRTLKRLAAQATIYSIWAERNKRLHEGVMATPEPVRDVILGRRNGKNFMNLMFCWSRHE</sequence>
<evidence type="ECO:0000259" key="5">
    <source>
        <dbReference type="Pfam" id="PF04864"/>
    </source>
</evidence>
<comment type="cofactor">
    <cofactor evidence="1">
        <name>pyridoxal 5'-phosphate</name>
        <dbReference type="ChEBI" id="CHEBI:597326"/>
    </cofactor>
</comment>
<dbReference type="GO" id="GO:0016846">
    <property type="term" value="F:carbon-sulfur lyase activity"/>
    <property type="evidence" value="ECO:0007669"/>
    <property type="project" value="InterPro"/>
</dbReference>
<reference evidence="6" key="2">
    <citation type="submission" date="2015-03" db="UniProtKB">
        <authorList>
            <consortium name="EnsemblPlants"/>
        </authorList>
    </citation>
    <scope>IDENTIFICATION</scope>
</reference>
<evidence type="ECO:0000313" key="7">
    <source>
        <dbReference type="Proteomes" id="UP000032141"/>
    </source>
</evidence>
<dbReference type="InterPro" id="IPR015422">
    <property type="entry name" value="PyrdxlP-dep_Trfase_small"/>
</dbReference>
<evidence type="ECO:0000256" key="2">
    <source>
        <dbReference type="ARBA" id="ARBA00006312"/>
    </source>
</evidence>
<dbReference type="PANTHER" id="PTHR43795">
    <property type="entry name" value="BIFUNCTIONAL ASPARTATE AMINOTRANSFERASE AND GLUTAMATE/ASPARTATE-PREPHENATE AMINOTRANSFERASE-RELATED"/>
    <property type="match status" value="1"/>
</dbReference>
<evidence type="ECO:0000256" key="3">
    <source>
        <dbReference type="ARBA" id="ARBA00022576"/>
    </source>
</evidence>
<dbReference type="AlphaFoldDB" id="A0A0D3CCP1"/>
<dbReference type="EnsemblPlants" id="Bo5g039440.1">
    <property type="protein sequence ID" value="Bo5g039440.1"/>
    <property type="gene ID" value="Bo5g039440"/>
</dbReference>
<dbReference type="Proteomes" id="UP000032141">
    <property type="component" value="Chromosome C5"/>
</dbReference>